<dbReference type="PROSITE" id="PS50865">
    <property type="entry name" value="ZF_MYND_2"/>
    <property type="match status" value="1"/>
</dbReference>
<dbReference type="EMBL" id="JAACJK010000225">
    <property type="protein sequence ID" value="KAF5311706.1"/>
    <property type="molecule type" value="Genomic_DNA"/>
</dbReference>
<feature type="domain" description="MYND-type" evidence="5">
    <location>
        <begin position="173"/>
        <end position="227"/>
    </location>
</feature>
<gene>
    <name evidence="6" type="ORF">D9611_009555</name>
</gene>
<protein>
    <recommendedName>
        <fullName evidence="5">MYND-type domain-containing protein</fullName>
    </recommendedName>
</protein>
<proteinExistence type="predicted"/>
<dbReference type="OrthoDB" id="3040823at2759"/>
<dbReference type="Gene3D" id="6.10.140.2220">
    <property type="match status" value="1"/>
</dbReference>
<reference evidence="6 7" key="1">
    <citation type="journal article" date="2020" name="ISME J.">
        <title>Uncovering the hidden diversity of litter-decomposition mechanisms in mushroom-forming fungi.</title>
        <authorList>
            <person name="Floudas D."/>
            <person name="Bentzer J."/>
            <person name="Ahren D."/>
            <person name="Johansson T."/>
            <person name="Persson P."/>
            <person name="Tunlid A."/>
        </authorList>
    </citation>
    <scope>NUCLEOTIDE SEQUENCE [LARGE SCALE GENOMIC DNA]</scope>
    <source>
        <strain evidence="6 7">CBS 175.51</strain>
    </source>
</reference>
<dbReference type="GO" id="GO:0008270">
    <property type="term" value="F:zinc ion binding"/>
    <property type="evidence" value="ECO:0007669"/>
    <property type="project" value="UniProtKB-KW"/>
</dbReference>
<accession>A0A8H5AVK5</accession>
<comment type="caution">
    <text evidence="6">The sequence shown here is derived from an EMBL/GenBank/DDBJ whole genome shotgun (WGS) entry which is preliminary data.</text>
</comment>
<evidence type="ECO:0000313" key="6">
    <source>
        <dbReference type="EMBL" id="KAF5311706.1"/>
    </source>
</evidence>
<organism evidence="6 7">
    <name type="scientific">Ephemerocybe angulata</name>
    <dbReference type="NCBI Taxonomy" id="980116"/>
    <lineage>
        <taxon>Eukaryota</taxon>
        <taxon>Fungi</taxon>
        <taxon>Dikarya</taxon>
        <taxon>Basidiomycota</taxon>
        <taxon>Agaricomycotina</taxon>
        <taxon>Agaricomycetes</taxon>
        <taxon>Agaricomycetidae</taxon>
        <taxon>Agaricales</taxon>
        <taxon>Agaricineae</taxon>
        <taxon>Psathyrellaceae</taxon>
        <taxon>Ephemerocybe</taxon>
    </lineage>
</organism>
<dbReference type="AlphaFoldDB" id="A0A8H5AVK5"/>
<dbReference type="Proteomes" id="UP000541558">
    <property type="component" value="Unassembled WGS sequence"/>
</dbReference>
<evidence type="ECO:0000256" key="2">
    <source>
        <dbReference type="ARBA" id="ARBA00022771"/>
    </source>
</evidence>
<evidence type="ECO:0000256" key="3">
    <source>
        <dbReference type="ARBA" id="ARBA00022833"/>
    </source>
</evidence>
<evidence type="ECO:0000259" key="5">
    <source>
        <dbReference type="PROSITE" id="PS50865"/>
    </source>
</evidence>
<sequence length="417" mass="47385">MDADYNLCSLFSSTQAPELFIEVLVAVSSGLKGSIAHAGPIEKGHIFEQLALNTSSAVRVISMAKKTHGFRPAFHMRNIIIAGLFQLMDNCVSAFASQALDGEVRERLKFMFTATKKFTRSPKVLRPLLSELEHHVAIKSALVTKEPTLKASIEAEMPSLRVKGRCLRKEEWVTVCDNLKRHLAPEMVGTGLVNYALPKTCSNCHSVVYCSPQCQREDWSARHRKECREMCIDYLERSYANLSYSYSTRASHLSSIWHTFETLAVTFGNPFTSNARVEATLIEPSRGATGYVFVPLPKYTATFEPFIPTFKRERFNDILEPFRHQIARLAHLPSPLQVGLPELNLMHWVELAQSFDIHLIVLLRRVRITILPPAAYNYNVQRDPKVVGSDYEIVQVMWFFTSPIRCWRDEIYPCSPS</sequence>
<keyword evidence="1" id="KW-0479">Metal-binding</keyword>
<evidence type="ECO:0000256" key="1">
    <source>
        <dbReference type="ARBA" id="ARBA00022723"/>
    </source>
</evidence>
<dbReference type="SUPFAM" id="SSF144232">
    <property type="entry name" value="HIT/MYND zinc finger-like"/>
    <property type="match status" value="1"/>
</dbReference>
<evidence type="ECO:0000256" key="4">
    <source>
        <dbReference type="PROSITE-ProRule" id="PRU00134"/>
    </source>
</evidence>
<keyword evidence="3" id="KW-0862">Zinc</keyword>
<dbReference type="Pfam" id="PF01753">
    <property type="entry name" value="zf-MYND"/>
    <property type="match status" value="1"/>
</dbReference>
<dbReference type="InterPro" id="IPR002893">
    <property type="entry name" value="Znf_MYND"/>
</dbReference>
<keyword evidence="2 4" id="KW-0863">Zinc-finger</keyword>
<name>A0A8H5AVK5_9AGAR</name>
<keyword evidence="7" id="KW-1185">Reference proteome</keyword>
<evidence type="ECO:0000313" key="7">
    <source>
        <dbReference type="Proteomes" id="UP000541558"/>
    </source>
</evidence>